<protein>
    <submittedName>
        <fullName evidence="2">Uncharacterized protein</fullName>
    </submittedName>
</protein>
<organism evidence="2 3">
    <name type="scientific">Citrus x changshan-huyou</name>
    <dbReference type="NCBI Taxonomy" id="2935761"/>
    <lineage>
        <taxon>Eukaryota</taxon>
        <taxon>Viridiplantae</taxon>
        <taxon>Streptophyta</taxon>
        <taxon>Embryophyta</taxon>
        <taxon>Tracheophyta</taxon>
        <taxon>Spermatophyta</taxon>
        <taxon>Magnoliopsida</taxon>
        <taxon>eudicotyledons</taxon>
        <taxon>Gunneridae</taxon>
        <taxon>Pentapetalae</taxon>
        <taxon>rosids</taxon>
        <taxon>malvids</taxon>
        <taxon>Sapindales</taxon>
        <taxon>Rutaceae</taxon>
        <taxon>Aurantioideae</taxon>
        <taxon>Citrus</taxon>
    </lineage>
</organism>
<dbReference type="PANTHER" id="PTHR33070">
    <property type="entry name" value="OS06G0725500 PROTEIN"/>
    <property type="match status" value="1"/>
</dbReference>
<name>A0AAP0QTK4_9ROSI</name>
<dbReference type="AlphaFoldDB" id="A0AAP0QTK4"/>
<evidence type="ECO:0000256" key="1">
    <source>
        <dbReference type="SAM" id="MobiDB-lite"/>
    </source>
</evidence>
<dbReference type="InterPro" id="IPR004320">
    <property type="entry name" value="BPS1_pln"/>
</dbReference>
<proteinExistence type="predicted"/>
<comment type="caution">
    <text evidence="2">The sequence shown here is derived from an EMBL/GenBank/DDBJ whole genome shotgun (WGS) entry which is preliminary data.</text>
</comment>
<evidence type="ECO:0000313" key="2">
    <source>
        <dbReference type="EMBL" id="KAK9214530.1"/>
    </source>
</evidence>
<dbReference type="Pfam" id="PF03087">
    <property type="entry name" value="BPS1"/>
    <property type="match status" value="1"/>
</dbReference>
<sequence length="291" mass="32579">MAASFHVRSNSLPTKSHPFTSEVEETLSRLRSSQAASNIGHIINGLQDLHDCVDKILQLPLTQQALSQISNRKLVDELVNGSLRILDICSIAQNALLQSKQSVQGLQSALRRRKGDETELTSEIKKYLASRKAVKKTTHKASGNLEGMENKCLSPLNEKHVSMLKEQAMAKLFSSTSTGERRRNLNMMTFSELEIEAARQLIQLCMDLDLDLQKKTSNCKLQERRHESDADDDLSSCTVVDEGLMSTMVDDDHECSMKSRKKRRFRSIDSIYSLTNPLPVAGSSAKKKKCE</sequence>
<feature type="region of interest" description="Disordered" evidence="1">
    <location>
        <begin position="1"/>
        <end position="21"/>
    </location>
</feature>
<dbReference type="EMBL" id="JBCGBO010000003">
    <property type="protein sequence ID" value="KAK9214530.1"/>
    <property type="molecule type" value="Genomic_DNA"/>
</dbReference>
<evidence type="ECO:0000313" key="3">
    <source>
        <dbReference type="Proteomes" id="UP001428341"/>
    </source>
</evidence>
<feature type="compositionally biased region" description="Polar residues" evidence="1">
    <location>
        <begin position="7"/>
        <end position="19"/>
    </location>
</feature>
<dbReference type="PANTHER" id="PTHR33070:SF129">
    <property type="entry name" value="DUF241 DOMAIN PROTEIN"/>
    <property type="match status" value="1"/>
</dbReference>
<reference evidence="2 3" key="1">
    <citation type="submission" date="2024-05" db="EMBL/GenBank/DDBJ databases">
        <title>Haplotype-resolved chromosome-level genome assembly of Huyou (Citrus changshanensis).</title>
        <authorList>
            <person name="Miao C."/>
            <person name="Chen W."/>
            <person name="Wu Y."/>
            <person name="Wang L."/>
            <person name="Zhao S."/>
            <person name="Grierson D."/>
            <person name="Xu C."/>
            <person name="Chen K."/>
        </authorList>
    </citation>
    <scope>NUCLEOTIDE SEQUENCE [LARGE SCALE GENOMIC DNA]</scope>
    <source>
        <strain evidence="2">01-14</strain>
        <tissue evidence="2">Leaf</tissue>
    </source>
</reference>
<dbReference type="GO" id="GO:0048367">
    <property type="term" value="P:shoot system development"/>
    <property type="evidence" value="ECO:0007669"/>
    <property type="project" value="InterPro"/>
</dbReference>
<dbReference type="Proteomes" id="UP001428341">
    <property type="component" value="Unassembled WGS sequence"/>
</dbReference>
<gene>
    <name evidence="2" type="ORF">WN944_006523</name>
</gene>
<keyword evidence="3" id="KW-1185">Reference proteome</keyword>
<accession>A0AAP0QTK4</accession>
<dbReference type="GO" id="GO:0048364">
    <property type="term" value="P:root development"/>
    <property type="evidence" value="ECO:0007669"/>
    <property type="project" value="InterPro"/>
</dbReference>